<dbReference type="STRING" id="1670800.BSQ44_11440"/>
<dbReference type="Proteomes" id="UP000182840">
    <property type="component" value="Chromosome"/>
</dbReference>
<evidence type="ECO:0000256" key="2">
    <source>
        <dbReference type="SAM" id="SignalP"/>
    </source>
</evidence>
<reference evidence="4" key="1">
    <citation type="submission" date="2016-11" db="EMBL/GenBank/DDBJ databases">
        <title>Mesorhizobium oceanicum sp. nov., isolated from deep seawater in South China Sea.</title>
        <authorList>
            <person name="Fu G.-Y."/>
        </authorList>
    </citation>
    <scope>NUCLEOTIDE SEQUENCE [LARGE SCALE GENOMIC DNA]</scope>
    <source>
        <strain evidence="4">B7</strain>
    </source>
</reference>
<sequence>MKRLAILSLAIAWAGFALPGQASADECMCIANGQRYTLGETVCLKLSSGSWLARCGKVLNNTSWQKIGEGCPISSISLPERQASPAKPMSGPQDKS</sequence>
<feature type="signal peptide" evidence="2">
    <location>
        <begin position="1"/>
        <end position="24"/>
    </location>
</feature>
<dbReference type="OrthoDB" id="8021248at2"/>
<evidence type="ECO:0000256" key="1">
    <source>
        <dbReference type="SAM" id="MobiDB-lite"/>
    </source>
</evidence>
<dbReference type="EMBL" id="CP018171">
    <property type="protein sequence ID" value="APH74553.1"/>
    <property type="molecule type" value="Genomic_DNA"/>
</dbReference>
<dbReference type="KEGG" id="meso:BSQ44_11440"/>
<protein>
    <submittedName>
        <fullName evidence="3">Uncharacterized protein</fullName>
    </submittedName>
</protein>
<keyword evidence="2" id="KW-0732">Signal</keyword>
<proteinExistence type="predicted"/>
<gene>
    <name evidence="3" type="ORF">BSQ44_11440</name>
</gene>
<evidence type="ECO:0000313" key="4">
    <source>
        <dbReference type="Proteomes" id="UP000182840"/>
    </source>
</evidence>
<organism evidence="3 4">
    <name type="scientific">Aquibium oceanicum</name>
    <dbReference type="NCBI Taxonomy" id="1670800"/>
    <lineage>
        <taxon>Bacteria</taxon>
        <taxon>Pseudomonadati</taxon>
        <taxon>Pseudomonadota</taxon>
        <taxon>Alphaproteobacteria</taxon>
        <taxon>Hyphomicrobiales</taxon>
        <taxon>Phyllobacteriaceae</taxon>
        <taxon>Aquibium</taxon>
    </lineage>
</organism>
<accession>A0A1L3SYP3</accession>
<feature type="chain" id="PRO_5012182515" evidence="2">
    <location>
        <begin position="25"/>
        <end position="96"/>
    </location>
</feature>
<keyword evidence="4" id="KW-1185">Reference proteome</keyword>
<name>A0A1L3SYP3_9HYPH</name>
<evidence type="ECO:0000313" key="3">
    <source>
        <dbReference type="EMBL" id="APH74553.1"/>
    </source>
</evidence>
<feature type="region of interest" description="Disordered" evidence="1">
    <location>
        <begin position="75"/>
        <end position="96"/>
    </location>
</feature>
<dbReference type="RefSeq" id="WP_072608011.1">
    <property type="nucleotide sequence ID" value="NZ_CP018171.1"/>
</dbReference>
<dbReference type="AlphaFoldDB" id="A0A1L3SYP3"/>